<evidence type="ECO:0000256" key="3">
    <source>
        <dbReference type="ARBA" id="ARBA00022833"/>
    </source>
</evidence>
<keyword evidence="2 4" id="KW-0863">Zinc-finger</keyword>
<dbReference type="PROSITE" id="PS50103">
    <property type="entry name" value="ZF_C3H1"/>
    <property type="match status" value="2"/>
</dbReference>
<feature type="region of interest" description="Disordered" evidence="5">
    <location>
        <begin position="78"/>
        <end position="134"/>
    </location>
</feature>
<dbReference type="EMBL" id="NQVE01000217">
    <property type="protein sequence ID" value="RAL37117.1"/>
    <property type="molecule type" value="Genomic_DNA"/>
</dbReference>
<feature type="domain" description="C3H1-type" evidence="6">
    <location>
        <begin position="173"/>
        <end position="201"/>
    </location>
</feature>
<dbReference type="SUPFAM" id="SSF90229">
    <property type="entry name" value="CCCH zinc finger"/>
    <property type="match status" value="2"/>
</dbReference>
<feature type="zinc finger region" description="C3H1-type" evidence="4">
    <location>
        <begin position="173"/>
        <end position="201"/>
    </location>
</feature>
<evidence type="ECO:0000256" key="2">
    <source>
        <dbReference type="ARBA" id="ARBA00022771"/>
    </source>
</evidence>
<feature type="domain" description="C3H1-type" evidence="6">
    <location>
        <begin position="141"/>
        <end position="169"/>
    </location>
</feature>
<dbReference type="GO" id="GO:0000398">
    <property type="term" value="P:mRNA splicing, via spliceosome"/>
    <property type="evidence" value="ECO:0007669"/>
    <property type="project" value="TreeGrafter"/>
</dbReference>
<accession>A0A328CV15</accession>
<name>A0A328CV15_9ASTE</name>
<dbReference type="InterPro" id="IPR006768">
    <property type="entry name" value="Cwf19-like_C_dom-1"/>
</dbReference>
<dbReference type="SMART" id="SM00356">
    <property type="entry name" value="ZnF_C3H1"/>
    <property type="match status" value="2"/>
</dbReference>
<dbReference type="AlphaFoldDB" id="A0A328CV15"/>
<dbReference type="Pfam" id="PF04677">
    <property type="entry name" value="CwfJ_C_1"/>
    <property type="match status" value="1"/>
</dbReference>
<dbReference type="InterPro" id="IPR036265">
    <property type="entry name" value="HIT-like_sf"/>
</dbReference>
<evidence type="ECO:0000256" key="4">
    <source>
        <dbReference type="PROSITE-ProRule" id="PRU00723"/>
    </source>
</evidence>
<dbReference type="Gene3D" id="6.10.250.3220">
    <property type="match status" value="2"/>
</dbReference>
<dbReference type="InterPro" id="IPR000571">
    <property type="entry name" value="Znf_CCCH"/>
</dbReference>
<keyword evidence="3 4" id="KW-0862">Zinc</keyword>
<dbReference type="Gene3D" id="3.30.428.10">
    <property type="entry name" value="HIT-like"/>
    <property type="match status" value="1"/>
</dbReference>
<organism evidence="7 8">
    <name type="scientific">Cuscuta australis</name>
    <dbReference type="NCBI Taxonomy" id="267555"/>
    <lineage>
        <taxon>Eukaryota</taxon>
        <taxon>Viridiplantae</taxon>
        <taxon>Streptophyta</taxon>
        <taxon>Embryophyta</taxon>
        <taxon>Tracheophyta</taxon>
        <taxon>Spermatophyta</taxon>
        <taxon>Magnoliopsida</taxon>
        <taxon>eudicotyledons</taxon>
        <taxon>Gunneridae</taxon>
        <taxon>Pentapetalae</taxon>
        <taxon>asterids</taxon>
        <taxon>lamiids</taxon>
        <taxon>Solanales</taxon>
        <taxon>Convolvulaceae</taxon>
        <taxon>Cuscuteae</taxon>
        <taxon>Cuscuta</taxon>
        <taxon>Cuscuta subgen. Grammica</taxon>
        <taxon>Cuscuta sect. Cleistogrammica</taxon>
    </lineage>
</organism>
<reference evidence="7 8" key="1">
    <citation type="submission" date="2018-06" db="EMBL/GenBank/DDBJ databases">
        <title>The Genome of Cuscuta australis (Dodder) Provides Insight into the Evolution of Plant Parasitism.</title>
        <authorList>
            <person name="Liu H."/>
        </authorList>
    </citation>
    <scope>NUCLEOTIDE SEQUENCE [LARGE SCALE GENOMIC DNA]</scope>
    <source>
        <strain evidence="8">cv. Yunnan</strain>
        <tissue evidence="7">Vines</tissue>
    </source>
</reference>
<dbReference type="PANTHER" id="PTHR12072">
    <property type="entry name" value="CWF19, CELL CYCLE CONTROL PROTEIN"/>
    <property type="match status" value="1"/>
</dbReference>
<sequence>MASSSAIPPGISDSLGSDSTVSELVVEIKPRYHIAGSMGVFYDREPYANENATHVTRFIGLAPVGNKDKQRFIHAISPTPTSSMSKAELSTKPPNTTLSPYACVDKAAPTEGSAKRPGDSASDSQYWRYDASQKRQKRGDGDAAKLCYKFILSGSCPHGMKCNFHHDEEAMEQYKRGVCFDFLVKGKCEKGPDCKFKHNLQGDSVVPQSREASSNRSRECWFCLSSPNVESHLIASVGEYYYCTLAKGPLVPDHVLILPVEHEPSTLSLSSECELELERFQNALRAYFKKNGKEAVFFEWVFKRRTHANLQVVPVPSNRVGALQNIFNLAAERLGIKFTTTKGFKAREQLRTEFDKTCSLFYVELPGDTILSHVVKEHENFPSQFGREVLAGLLQMADRADWKNCALSKEEEMKMVESFKSGFQEYDPNQ</sequence>
<evidence type="ECO:0000256" key="5">
    <source>
        <dbReference type="SAM" id="MobiDB-lite"/>
    </source>
</evidence>
<dbReference type="GO" id="GO:0071014">
    <property type="term" value="C:post-mRNA release spliceosomal complex"/>
    <property type="evidence" value="ECO:0007669"/>
    <property type="project" value="TreeGrafter"/>
</dbReference>
<dbReference type="GO" id="GO:0008270">
    <property type="term" value="F:zinc ion binding"/>
    <property type="evidence" value="ECO:0007669"/>
    <property type="project" value="UniProtKB-KW"/>
</dbReference>
<keyword evidence="8" id="KW-1185">Reference proteome</keyword>
<gene>
    <name evidence="7" type="ORF">DM860_004039</name>
</gene>
<dbReference type="Pfam" id="PF04676">
    <property type="entry name" value="CwfJ_C_2"/>
    <property type="match status" value="1"/>
</dbReference>
<evidence type="ECO:0000313" key="7">
    <source>
        <dbReference type="EMBL" id="RAL37117.1"/>
    </source>
</evidence>
<dbReference type="GO" id="GO:0061632">
    <property type="term" value="F:RNA lariat debranching enzyme activator activity"/>
    <property type="evidence" value="ECO:0007669"/>
    <property type="project" value="TreeGrafter"/>
</dbReference>
<dbReference type="PANTHER" id="PTHR12072:SF4">
    <property type="entry name" value="CWF19-LIKE PROTEIN 1"/>
    <property type="match status" value="1"/>
</dbReference>
<feature type="zinc finger region" description="C3H1-type" evidence="4">
    <location>
        <begin position="141"/>
        <end position="169"/>
    </location>
</feature>
<evidence type="ECO:0000256" key="1">
    <source>
        <dbReference type="ARBA" id="ARBA00022723"/>
    </source>
</evidence>
<evidence type="ECO:0000313" key="8">
    <source>
        <dbReference type="Proteomes" id="UP000249390"/>
    </source>
</evidence>
<dbReference type="SUPFAM" id="SSF54197">
    <property type="entry name" value="HIT-like"/>
    <property type="match status" value="1"/>
</dbReference>
<evidence type="ECO:0000259" key="6">
    <source>
        <dbReference type="PROSITE" id="PS50103"/>
    </source>
</evidence>
<dbReference type="InterPro" id="IPR006767">
    <property type="entry name" value="Cwf19-like_C_dom-2"/>
</dbReference>
<protein>
    <recommendedName>
        <fullName evidence="6">C3H1-type domain-containing protein</fullName>
    </recommendedName>
</protein>
<dbReference type="Proteomes" id="UP000249390">
    <property type="component" value="Unassembled WGS sequence"/>
</dbReference>
<dbReference type="InterPro" id="IPR040194">
    <property type="entry name" value="Cwf19-like"/>
</dbReference>
<proteinExistence type="predicted"/>
<comment type="caution">
    <text evidence="7">The sequence shown here is derived from an EMBL/GenBank/DDBJ whole genome shotgun (WGS) entry which is preliminary data.</text>
</comment>
<dbReference type="InterPro" id="IPR036855">
    <property type="entry name" value="Znf_CCCH_sf"/>
</dbReference>
<keyword evidence="1 4" id="KW-0479">Metal-binding</keyword>